<dbReference type="GO" id="GO:0003677">
    <property type="term" value="F:DNA binding"/>
    <property type="evidence" value="ECO:0007669"/>
    <property type="project" value="UniProtKB-KW"/>
</dbReference>
<proteinExistence type="predicted"/>
<comment type="caution">
    <text evidence="1">The sequence shown here is derived from an EMBL/GenBank/DDBJ whole genome shotgun (WGS) entry which is preliminary data.</text>
</comment>
<dbReference type="Proteomes" id="UP000251205">
    <property type="component" value="Unassembled WGS sequence"/>
</dbReference>
<gene>
    <name evidence="1" type="ORF">DQ393_15370</name>
</gene>
<evidence type="ECO:0000313" key="1">
    <source>
        <dbReference type="EMBL" id="RAX40749.1"/>
    </source>
</evidence>
<accession>A0A329Y9H2</accession>
<dbReference type="AlphaFoldDB" id="A0A329Y9H2"/>
<dbReference type="SUPFAM" id="SSF46955">
    <property type="entry name" value="Putative DNA-binding domain"/>
    <property type="match status" value="1"/>
</dbReference>
<keyword evidence="1" id="KW-0238">DNA-binding</keyword>
<evidence type="ECO:0000313" key="2">
    <source>
        <dbReference type="Proteomes" id="UP000251205"/>
    </source>
</evidence>
<dbReference type="OrthoDB" id="8091188at2"/>
<reference evidence="1 2" key="1">
    <citation type="submission" date="2018-06" db="EMBL/GenBank/DDBJ databases">
        <title>Whole Genome Sequence of an efficient microsymbiont, Rhizobium tropici.</title>
        <authorList>
            <person name="Srinivasan R."/>
            <person name="Singh H.V."/>
            <person name="Srivastava R."/>
            <person name="Kumari B."/>
            <person name="Radhakrishna A."/>
        </authorList>
    </citation>
    <scope>NUCLEOTIDE SEQUENCE [LARGE SCALE GENOMIC DNA]</scope>
    <source>
        <strain evidence="1 2">IGFRI Rhizo-19</strain>
    </source>
</reference>
<dbReference type="InterPro" id="IPR009061">
    <property type="entry name" value="DNA-bd_dom_put_sf"/>
</dbReference>
<organism evidence="1 2">
    <name type="scientific">Rhizobium tropici</name>
    <dbReference type="NCBI Taxonomy" id="398"/>
    <lineage>
        <taxon>Bacteria</taxon>
        <taxon>Pseudomonadati</taxon>
        <taxon>Pseudomonadota</taxon>
        <taxon>Alphaproteobacteria</taxon>
        <taxon>Hyphomicrobiales</taxon>
        <taxon>Rhizobiaceae</taxon>
        <taxon>Rhizobium/Agrobacterium group</taxon>
        <taxon>Rhizobium</taxon>
    </lineage>
</organism>
<dbReference type="EMBL" id="QMKK01000037">
    <property type="protein sequence ID" value="RAX40749.1"/>
    <property type="molecule type" value="Genomic_DNA"/>
</dbReference>
<name>A0A329Y9H2_RHITR</name>
<sequence>MKRLSGPHLCARDVCERYSISKRTLNRWMKDDAMGFPKPIEINRILYWREKDIADWELRQQGIDPNTPQSAAGYEVVSGPIGDYRDLVEALRKQRERLKLSVMEVDAIAGMQEGYTNKLENWGRPYGRGAGPEILPLWLGGLRTALVLVELPRRPRNLTA</sequence>
<protein>
    <submittedName>
        <fullName evidence="1">DNA-binding protein</fullName>
    </submittedName>
</protein>